<dbReference type="InterPro" id="IPR002481">
    <property type="entry name" value="FUR"/>
</dbReference>
<gene>
    <name evidence="10" type="ORF">ABIC99_001603</name>
    <name evidence="11" type="ORF">EWH46_00910</name>
</gene>
<evidence type="ECO:0000256" key="1">
    <source>
        <dbReference type="ARBA" id="ARBA00007957"/>
    </source>
</evidence>
<reference evidence="11 12" key="1">
    <citation type="submission" date="2019-02" db="EMBL/GenBank/DDBJ databases">
        <title>Complete Genome Sequence and Methylome Analysis of Sphaerotilus natans subsp. sulfidivorans D-507.</title>
        <authorList>
            <person name="Fomenkov A."/>
            <person name="Gridneva E."/>
            <person name="Smolyakov D."/>
            <person name="Dubinina G."/>
            <person name="Vincze T."/>
            <person name="Grabovich M."/>
            <person name="Roberts R.J."/>
        </authorList>
    </citation>
    <scope>NUCLEOTIDE SEQUENCE [LARGE SCALE GENOMIC DNA]</scope>
    <source>
        <strain evidence="11 12">D-507</strain>
    </source>
</reference>
<dbReference type="Pfam" id="PF01475">
    <property type="entry name" value="FUR"/>
    <property type="match status" value="1"/>
</dbReference>
<dbReference type="CDD" id="cd07153">
    <property type="entry name" value="Fur_like"/>
    <property type="match status" value="1"/>
</dbReference>
<evidence type="ECO:0000313" key="10">
    <source>
        <dbReference type="EMBL" id="MET3603790.1"/>
    </source>
</evidence>
<dbReference type="SUPFAM" id="SSF46785">
    <property type="entry name" value="Winged helix' DNA-binding domain"/>
    <property type="match status" value="1"/>
</dbReference>
<evidence type="ECO:0000256" key="5">
    <source>
        <dbReference type="ARBA" id="ARBA00023125"/>
    </source>
</evidence>
<keyword evidence="7" id="KW-0479">Metal-binding</keyword>
<feature type="binding site" evidence="7">
    <location>
        <position position="143"/>
    </location>
    <ligand>
        <name>Zn(2+)</name>
        <dbReference type="ChEBI" id="CHEBI:29105"/>
    </ligand>
</feature>
<dbReference type="GO" id="GO:0008270">
    <property type="term" value="F:zinc ion binding"/>
    <property type="evidence" value="ECO:0007669"/>
    <property type="project" value="TreeGrafter"/>
</dbReference>
<keyword evidence="6" id="KW-0804">Transcription</keyword>
<dbReference type="GO" id="GO:0045892">
    <property type="term" value="P:negative regulation of DNA-templated transcription"/>
    <property type="evidence" value="ECO:0007669"/>
    <property type="project" value="TreeGrafter"/>
</dbReference>
<organism evidence="11 12">
    <name type="scientific">Sphaerotilus sulfidivorans</name>
    <dbReference type="NCBI Taxonomy" id="639200"/>
    <lineage>
        <taxon>Bacteria</taxon>
        <taxon>Pseudomonadati</taxon>
        <taxon>Pseudomonadota</taxon>
        <taxon>Betaproteobacteria</taxon>
        <taxon>Burkholderiales</taxon>
        <taxon>Sphaerotilaceae</taxon>
        <taxon>Sphaerotilus</taxon>
    </lineage>
</organism>
<dbReference type="KEGG" id="snn:EWH46_00910"/>
<dbReference type="Proteomes" id="UP000323522">
    <property type="component" value="Chromosome"/>
</dbReference>
<keyword evidence="8" id="KW-0408">Iron</keyword>
<comment type="similarity">
    <text evidence="1">Belongs to the Fur family.</text>
</comment>
<dbReference type="InterPro" id="IPR043135">
    <property type="entry name" value="Fur_C"/>
</dbReference>
<evidence type="ECO:0000256" key="8">
    <source>
        <dbReference type="PIRSR" id="PIRSR602481-2"/>
    </source>
</evidence>
<dbReference type="PANTHER" id="PTHR33202">
    <property type="entry name" value="ZINC UPTAKE REGULATION PROTEIN"/>
    <property type="match status" value="1"/>
</dbReference>
<dbReference type="InterPro" id="IPR036390">
    <property type="entry name" value="WH_DNA-bd_sf"/>
</dbReference>
<feature type="binding site" evidence="8">
    <location>
        <position position="97"/>
    </location>
    <ligand>
        <name>Fe cation</name>
        <dbReference type="ChEBI" id="CHEBI:24875"/>
    </ligand>
</feature>
<dbReference type="EMBL" id="CP035708">
    <property type="protein sequence ID" value="QEM99469.1"/>
    <property type="molecule type" value="Genomic_DNA"/>
</dbReference>
<feature type="region of interest" description="Disordered" evidence="9">
    <location>
        <begin position="152"/>
        <end position="177"/>
    </location>
</feature>
<dbReference type="RefSeq" id="WP_149502233.1">
    <property type="nucleotide sequence ID" value="NZ_CP035708.1"/>
</dbReference>
<evidence type="ECO:0000256" key="9">
    <source>
        <dbReference type="SAM" id="MobiDB-lite"/>
    </source>
</evidence>
<evidence type="ECO:0000256" key="4">
    <source>
        <dbReference type="ARBA" id="ARBA00023015"/>
    </source>
</evidence>
<dbReference type="GO" id="GO:0000976">
    <property type="term" value="F:transcription cis-regulatory region binding"/>
    <property type="evidence" value="ECO:0007669"/>
    <property type="project" value="TreeGrafter"/>
</dbReference>
<evidence type="ECO:0000313" key="12">
    <source>
        <dbReference type="Proteomes" id="UP000323522"/>
    </source>
</evidence>
<dbReference type="EMBL" id="JBEPLS010000005">
    <property type="protein sequence ID" value="MET3603790.1"/>
    <property type="molecule type" value="Genomic_DNA"/>
</dbReference>
<evidence type="ECO:0000256" key="6">
    <source>
        <dbReference type="ARBA" id="ARBA00023163"/>
    </source>
</evidence>
<keyword evidence="3 7" id="KW-0862">Zinc</keyword>
<evidence type="ECO:0000256" key="7">
    <source>
        <dbReference type="PIRSR" id="PIRSR602481-1"/>
    </source>
</evidence>
<accession>A0A5C1PXW2</accession>
<dbReference type="GO" id="GO:1900376">
    <property type="term" value="P:regulation of secondary metabolite biosynthetic process"/>
    <property type="evidence" value="ECO:0007669"/>
    <property type="project" value="TreeGrafter"/>
</dbReference>
<dbReference type="AlphaFoldDB" id="A0A5C1PXW2"/>
<evidence type="ECO:0000256" key="3">
    <source>
        <dbReference type="ARBA" id="ARBA00022833"/>
    </source>
</evidence>
<feature type="binding site" evidence="8">
    <location>
        <position position="132"/>
    </location>
    <ligand>
        <name>Fe cation</name>
        <dbReference type="ChEBI" id="CHEBI:24875"/>
    </ligand>
</feature>
<sequence length="177" mass="19241">MPALSSAGRERQTRQRDALMQALRDSARALSPAELCALGQRSVPTLNLSTVYRQLAALLEAGEVLKVDLPGQSARYEAVCVRSRHAGEHGHDARDHHHHHFHCTACRRVFPIHACPGTMDDLAPPGFRVARHDLTLHGLCVDCAPGADSHDCHDAVHADEPRPAADPAAHARGSRRC</sequence>
<name>A0A5C1PXW2_9BURK</name>
<proteinExistence type="inferred from homology"/>
<evidence type="ECO:0000313" key="11">
    <source>
        <dbReference type="EMBL" id="QEM99469.1"/>
    </source>
</evidence>
<keyword evidence="13" id="KW-1185">Reference proteome</keyword>
<keyword evidence="2" id="KW-0678">Repressor</keyword>
<dbReference type="GO" id="GO:0003700">
    <property type="term" value="F:DNA-binding transcription factor activity"/>
    <property type="evidence" value="ECO:0007669"/>
    <property type="project" value="InterPro"/>
</dbReference>
<comment type="cofactor">
    <cofactor evidence="8">
        <name>Mn(2+)</name>
        <dbReference type="ChEBI" id="CHEBI:29035"/>
    </cofactor>
    <cofactor evidence="8">
        <name>Fe(2+)</name>
        <dbReference type="ChEBI" id="CHEBI:29033"/>
    </cofactor>
    <text evidence="8">Binds 1 Mn(2+) or Fe(2+) ion per subunit.</text>
</comment>
<evidence type="ECO:0000256" key="2">
    <source>
        <dbReference type="ARBA" id="ARBA00022491"/>
    </source>
</evidence>
<protein>
    <submittedName>
        <fullName evidence="10">Fur family ferric uptake transcriptional regulator</fullName>
    </submittedName>
    <submittedName>
        <fullName evidence="11">Transcriptional repressor</fullName>
    </submittedName>
</protein>
<comment type="cofactor">
    <cofactor evidence="7">
        <name>Zn(2+)</name>
        <dbReference type="ChEBI" id="CHEBI:29105"/>
    </cofactor>
    <text evidence="7">Binds 1 zinc ion per subunit.</text>
</comment>
<dbReference type="Gene3D" id="1.10.10.10">
    <property type="entry name" value="Winged helix-like DNA-binding domain superfamily/Winged helix DNA-binding domain"/>
    <property type="match status" value="1"/>
</dbReference>
<dbReference type="PANTHER" id="PTHR33202:SF22">
    <property type="entry name" value="HYDROGEN PEROXIDE SENSITIVE REPRESSOR"/>
    <property type="match status" value="1"/>
</dbReference>
<feature type="binding site" evidence="7">
    <location>
        <position position="140"/>
    </location>
    <ligand>
        <name>Zn(2+)</name>
        <dbReference type="ChEBI" id="CHEBI:29105"/>
    </ligand>
</feature>
<evidence type="ECO:0000313" key="13">
    <source>
        <dbReference type="Proteomes" id="UP001549111"/>
    </source>
</evidence>
<keyword evidence="5" id="KW-0238">DNA-binding</keyword>
<dbReference type="Gene3D" id="3.30.1490.190">
    <property type="match status" value="1"/>
</dbReference>
<keyword evidence="4" id="KW-0805">Transcription regulation</keyword>
<feature type="compositionally biased region" description="Basic and acidic residues" evidence="9">
    <location>
        <begin position="152"/>
        <end position="163"/>
    </location>
</feature>
<dbReference type="OrthoDB" id="8659436at2"/>
<reference evidence="10 13" key="2">
    <citation type="submission" date="2024-06" db="EMBL/GenBank/DDBJ databases">
        <title>Genomic Encyclopedia of Type Strains, Phase IV (KMG-IV): sequencing the most valuable type-strain genomes for metagenomic binning, comparative biology and taxonomic classification.</title>
        <authorList>
            <person name="Goeker M."/>
        </authorList>
    </citation>
    <scope>NUCLEOTIDE SEQUENCE [LARGE SCALE GENOMIC DNA]</scope>
    <source>
        <strain evidence="10 13">D-501</strain>
    </source>
</reference>
<dbReference type="Proteomes" id="UP001549111">
    <property type="component" value="Unassembled WGS sequence"/>
</dbReference>
<feature type="binding site" evidence="7">
    <location>
        <position position="103"/>
    </location>
    <ligand>
        <name>Zn(2+)</name>
        <dbReference type="ChEBI" id="CHEBI:29105"/>
    </ligand>
</feature>
<feature type="binding site" evidence="7">
    <location>
        <position position="106"/>
    </location>
    <ligand>
        <name>Zn(2+)</name>
        <dbReference type="ChEBI" id="CHEBI:29105"/>
    </ligand>
</feature>
<dbReference type="InterPro" id="IPR036388">
    <property type="entry name" value="WH-like_DNA-bd_sf"/>
</dbReference>